<accession>A0A371G067</accession>
<dbReference type="AlphaFoldDB" id="A0A371G067"/>
<protein>
    <submittedName>
        <fullName evidence="1">Uncharacterized protein</fullName>
    </submittedName>
</protein>
<name>A0A371G067_MUCPR</name>
<dbReference type="EMBL" id="QJKJ01007199">
    <property type="protein sequence ID" value="RDX83938.1"/>
    <property type="molecule type" value="Genomic_DNA"/>
</dbReference>
<gene>
    <name evidence="1" type="ORF">CR513_35093</name>
</gene>
<organism evidence="1 2">
    <name type="scientific">Mucuna pruriens</name>
    <name type="common">Velvet bean</name>
    <name type="synonym">Dolichos pruriens</name>
    <dbReference type="NCBI Taxonomy" id="157652"/>
    <lineage>
        <taxon>Eukaryota</taxon>
        <taxon>Viridiplantae</taxon>
        <taxon>Streptophyta</taxon>
        <taxon>Embryophyta</taxon>
        <taxon>Tracheophyta</taxon>
        <taxon>Spermatophyta</taxon>
        <taxon>Magnoliopsida</taxon>
        <taxon>eudicotyledons</taxon>
        <taxon>Gunneridae</taxon>
        <taxon>Pentapetalae</taxon>
        <taxon>rosids</taxon>
        <taxon>fabids</taxon>
        <taxon>Fabales</taxon>
        <taxon>Fabaceae</taxon>
        <taxon>Papilionoideae</taxon>
        <taxon>50 kb inversion clade</taxon>
        <taxon>NPAAA clade</taxon>
        <taxon>indigoferoid/millettioid clade</taxon>
        <taxon>Phaseoleae</taxon>
        <taxon>Mucuna</taxon>
    </lineage>
</organism>
<reference evidence="1" key="1">
    <citation type="submission" date="2018-05" db="EMBL/GenBank/DDBJ databases">
        <title>Draft genome of Mucuna pruriens seed.</title>
        <authorList>
            <person name="Nnadi N.E."/>
            <person name="Vos R."/>
            <person name="Hasami M.H."/>
            <person name="Devisetty U.K."/>
            <person name="Aguiy J.C."/>
        </authorList>
    </citation>
    <scope>NUCLEOTIDE SEQUENCE [LARGE SCALE GENOMIC DNA]</scope>
    <source>
        <strain evidence="1">JCA_2017</strain>
    </source>
</reference>
<keyword evidence="2" id="KW-1185">Reference proteome</keyword>
<feature type="non-terminal residue" evidence="1">
    <location>
        <position position="1"/>
    </location>
</feature>
<proteinExistence type="predicted"/>
<comment type="caution">
    <text evidence="1">The sequence shown here is derived from an EMBL/GenBank/DDBJ whole genome shotgun (WGS) entry which is preliminary data.</text>
</comment>
<evidence type="ECO:0000313" key="1">
    <source>
        <dbReference type="EMBL" id="RDX83938.1"/>
    </source>
</evidence>
<evidence type="ECO:0000313" key="2">
    <source>
        <dbReference type="Proteomes" id="UP000257109"/>
    </source>
</evidence>
<sequence length="124" mass="13818">MDLEEGVSSYPESTTIPLPINAHIELRDKANNRIFKVNGHQIKPFHEGRNWNPGPSQLRPKASQATELTLSSPAEFVLSIWIHLDNKIDSALANSARGCKLDLGHPKGLRRPVLDALPWMHLLA</sequence>
<dbReference type="Proteomes" id="UP000257109">
    <property type="component" value="Unassembled WGS sequence"/>
</dbReference>